<dbReference type="InterPro" id="IPR003594">
    <property type="entry name" value="HATPase_dom"/>
</dbReference>
<evidence type="ECO:0000313" key="11">
    <source>
        <dbReference type="EMBL" id="GAA2361853.1"/>
    </source>
</evidence>
<dbReference type="Pfam" id="PF07730">
    <property type="entry name" value="HisKA_3"/>
    <property type="match status" value="1"/>
</dbReference>
<name>A0ABP5TXR1_9ACTN</name>
<evidence type="ECO:0000256" key="3">
    <source>
        <dbReference type="ARBA" id="ARBA00022553"/>
    </source>
</evidence>
<feature type="domain" description="Histidine kinase/HSP90-like ATPase" evidence="10">
    <location>
        <begin position="493"/>
        <end position="583"/>
    </location>
</feature>
<dbReference type="Gene3D" id="1.20.5.1930">
    <property type="match status" value="1"/>
</dbReference>
<feature type="transmembrane region" description="Helical" evidence="9">
    <location>
        <begin position="12"/>
        <end position="37"/>
    </location>
</feature>
<evidence type="ECO:0000313" key="12">
    <source>
        <dbReference type="Proteomes" id="UP001501444"/>
    </source>
</evidence>
<reference evidence="12" key="1">
    <citation type="journal article" date="2019" name="Int. J. Syst. Evol. Microbiol.">
        <title>The Global Catalogue of Microorganisms (GCM) 10K type strain sequencing project: providing services to taxonomists for standard genome sequencing and annotation.</title>
        <authorList>
            <consortium name="The Broad Institute Genomics Platform"/>
            <consortium name="The Broad Institute Genome Sequencing Center for Infectious Disease"/>
            <person name="Wu L."/>
            <person name="Ma J."/>
        </authorList>
    </citation>
    <scope>NUCLEOTIDE SEQUENCE [LARGE SCALE GENOMIC DNA]</scope>
    <source>
        <strain evidence="12">JCM 3272</strain>
    </source>
</reference>
<keyword evidence="5" id="KW-0547">Nucleotide-binding</keyword>
<evidence type="ECO:0000256" key="5">
    <source>
        <dbReference type="ARBA" id="ARBA00022741"/>
    </source>
</evidence>
<keyword evidence="12" id="KW-1185">Reference proteome</keyword>
<dbReference type="Gene3D" id="3.30.565.10">
    <property type="entry name" value="Histidine kinase-like ATPase, C-terminal domain"/>
    <property type="match status" value="1"/>
</dbReference>
<evidence type="ECO:0000256" key="1">
    <source>
        <dbReference type="ARBA" id="ARBA00000085"/>
    </source>
</evidence>
<keyword evidence="3" id="KW-0597">Phosphoprotein</keyword>
<feature type="transmembrane region" description="Helical" evidence="9">
    <location>
        <begin position="285"/>
        <end position="312"/>
    </location>
</feature>
<keyword evidence="9" id="KW-0812">Transmembrane</keyword>
<comment type="caution">
    <text evidence="11">The sequence shown here is derived from an EMBL/GenBank/DDBJ whole genome shotgun (WGS) entry which is preliminary data.</text>
</comment>
<evidence type="ECO:0000259" key="10">
    <source>
        <dbReference type="SMART" id="SM00387"/>
    </source>
</evidence>
<evidence type="ECO:0000256" key="4">
    <source>
        <dbReference type="ARBA" id="ARBA00022679"/>
    </source>
</evidence>
<feature type="transmembrane region" description="Helical" evidence="9">
    <location>
        <begin position="332"/>
        <end position="356"/>
    </location>
</feature>
<dbReference type="SUPFAM" id="SSF55874">
    <property type="entry name" value="ATPase domain of HSP90 chaperone/DNA topoisomerase II/histidine kinase"/>
    <property type="match status" value="1"/>
</dbReference>
<dbReference type="PANTHER" id="PTHR24421">
    <property type="entry name" value="NITRATE/NITRITE SENSOR PROTEIN NARX-RELATED"/>
    <property type="match status" value="1"/>
</dbReference>
<dbReference type="InterPro" id="IPR036890">
    <property type="entry name" value="HATPase_C_sf"/>
</dbReference>
<feature type="transmembrane region" description="Helical" evidence="9">
    <location>
        <begin position="162"/>
        <end position="178"/>
    </location>
</feature>
<comment type="catalytic activity">
    <reaction evidence="1">
        <text>ATP + protein L-histidine = ADP + protein N-phospho-L-histidine.</text>
        <dbReference type="EC" id="2.7.13.3"/>
    </reaction>
</comment>
<dbReference type="Pfam" id="PF02518">
    <property type="entry name" value="HATPase_c"/>
    <property type="match status" value="1"/>
</dbReference>
<keyword evidence="4" id="KW-0808">Transferase</keyword>
<accession>A0ABP5TXR1</accession>
<dbReference type="EC" id="2.7.13.3" evidence="2"/>
<dbReference type="Proteomes" id="UP001501444">
    <property type="component" value="Unassembled WGS sequence"/>
</dbReference>
<organism evidence="11 12">
    <name type="scientific">Dactylosporangium salmoneum</name>
    <dbReference type="NCBI Taxonomy" id="53361"/>
    <lineage>
        <taxon>Bacteria</taxon>
        <taxon>Bacillati</taxon>
        <taxon>Actinomycetota</taxon>
        <taxon>Actinomycetes</taxon>
        <taxon>Micromonosporales</taxon>
        <taxon>Micromonosporaceae</taxon>
        <taxon>Dactylosporangium</taxon>
    </lineage>
</organism>
<sequence>MAYLRGLARSAQLLGLAVLVFVAFLGSIVLMCAVIVAGMEQARRLTGYCRRLFGGWLGREIPEWYRPAPGPPQPDEEGMYRHESTLYHSPRWPAYFSRMQWLADDPASHRDFAWQALFPLVVLLLVPIGLPVAPLTVRAVAAWSARRLAPSTKVKRPKRSDAVLLAWARCGLLLLSALTQVVLFGLSLLCLVLGMGLGIVFLVPVGLTHFRWLVNLRRQYAGWAGQRIERPYKPRLRPELRPDGLYRVGNTLYKTESMAEFGARWHWVWHDLAAWRDLVWLPADALVTGVLAGLPVLFGVYGAFGLALPWIWTTAFGAEWSGWYGAVAGNRLAALPTGVALVAAALALPPLVLPLISRWSALLLRPTAKEELRRRVERLTQTRADAVDAQAAEVRRIERDLHDGAQARLISVGLTLGAIERLMDTDPDAARRLVAQARETSQAALTELRDLVRGIHPPVLSERGLPDAVRALALDTAAEVTVAGRLPGRLAAPVESAAYFAVSELLANAVRHGRAEHVTVDIRHREGRLRVTVTDDGEGGADPSRGTGLRGIERRLGTFDGTLALHSPQGGPTVATLELPCALSSPKTSTS</sequence>
<dbReference type="EMBL" id="BAAARV010000053">
    <property type="protein sequence ID" value="GAA2361853.1"/>
    <property type="molecule type" value="Genomic_DNA"/>
</dbReference>
<evidence type="ECO:0000256" key="8">
    <source>
        <dbReference type="ARBA" id="ARBA00023012"/>
    </source>
</evidence>
<protein>
    <recommendedName>
        <fullName evidence="2">histidine kinase</fullName>
        <ecNumber evidence="2">2.7.13.3</ecNumber>
    </recommendedName>
</protein>
<dbReference type="InterPro" id="IPR050482">
    <property type="entry name" value="Sensor_HK_TwoCompSys"/>
</dbReference>
<dbReference type="SMART" id="SM00387">
    <property type="entry name" value="HATPase_c"/>
    <property type="match status" value="1"/>
</dbReference>
<keyword evidence="9" id="KW-0472">Membrane</keyword>
<proteinExistence type="predicted"/>
<feature type="transmembrane region" description="Helical" evidence="9">
    <location>
        <begin position="116"/>
        <end position="141"/>
    </location>
</feature>
<keyword evidence="6 11" id="KW-0418">Kinase</keyword>
<dbReference type="RefSeq" id="WP_344615668.1">
    <property type="nucleotide sequence ID" value="NZ_BAAARV010000053.1"/>
</dbReference>
<keyword evidence="7" id="KW-0067">ATP-binding</keyword>
<keyword evidence="8" id="KW-0902">Two-component regulatory system</keyword>
<dbReference type="PANTHER" id="PTHR24421:SF10">
    <property type="entry name" value="NITRATE_NITRITE SENSOR PROTEIN NARQ"/>
    <property type="match status" value="1"/>
</dbReference>
<dbReference type="GO" id="GO:0016301">
    <property type="term" value="F:kinase activity"/>
    <property type="evidence" value="ECO:0007669"/>
    <property type="project" value="UniProtKB-KW"/>
</dbReference>
<evidence type="ECO:0000256" key="7">
    <source>
        <dbReference type="ARBA" id="ARBA00022840"/>
    </source>
</evidence>
<keyword evidence="9" id="KW-1133">Transmembrane helix</keyword>
<feature type="transmembrane region" description="Helical" evidence="9">
    <location>
        <begin position="184"/>
        <end position="210"/>
    </location>
</feature>
<evidence type="ECO:0000256" key="6">
    <source>
        <dbReference type="ARBA" id="ARBA00022777"/>
    </source>
</evidence>
<dbReference type="CDD" id="cd16917">
    <property type="entry name" value="HATPase_UhpB-NarQ-NarX-like"/>
    <property type="match status" value="1"/>
</dbReference>
<gene>
    <name evidence="11" type="ORF">GCM10010170_057580</name>
</gene>
<dbReference type="InterPro" id="IPR011712">
    <property type="entry name" value="Sig_transdc_His_kin_sub3_dim/P"/>
</dbReference>
<evidence type="ECO:0000256" key="2">
    <source>
        <dbReference type="ARBA" id="ARBA00012438"/>
    </source>
</evidence>
<evidence type="ECO:0000256" key="9">
    <source>
        <dbReference type="SAM" id="Phobius"/>
    </source>
</evidence>